<protein>
    <submittedName>
        <fullName evidence="1">Uncharacterized protein</fullName>
    </submittedName>
</protein>
<dbReference type="AlphaFoldDB" id="A0A6C0BJV7"/>
<reference evidence="1" key="1">
    <citation type="journal article" date="2020" name="Nature">
        <title>Giant virus diversity and host interactions through global metagenomics.</title>
        <authorList>
            <person name="Schulz F."/>
            <person name="Roux S."/>
            <person name="Paez-Espino D."/>
            <person name="Jungbluth S."/>
            <person name="Walsh D.A."/>
            <person name="Denef V.J."/>
            <person name="McMahon K.D."/>
            <person name="Konstantinidis K.T."/>
            <person name="Eloe-Fadrosh E.A."/>
            <person name="Kyrpides N.C."/>
            <person name="Woyke T."/>
        </authorList>
    </citation>
    <scope>NUCLEOTIDE SEQUENCE</scope>
    <source>
        <strain evidence="1">GVMAG-M-3300014204-73</strain>
    </source>
</reference>
<organism evidence="1">
    <name type="scientific">viral metagenome</name>
    <dbReference type="NCBI Taxonomy" id="1070528"/>
    <lineage>
        <taxon>unclassified sequences</taxon>
        <taxon>metagenomes</taxon>
        <taxon>organismal metagenomes</taxon>
    </lineage>
</organism>
<sequence length="163" mass="19218">MEINRIIKRNRGTNVEKEKELLDDLIKQIETEQNTKPVESPPIELTEQVRAKMIQLMDVYIANREKMAKINAIRRELTTQTNQYVKDLETLMKLYGLNELIKDNNRFVLEHVIKKKPLKKKEFREVINYVLGDPEKVEKIYNTVDSVTENVTVDKIKCLKCKT</sequence>
<name>A0A6C0BJV7_9ZZZZ</name>
<proteinExistence type="predicted"/>
<accession>A0A6C0BJV7</accession>
<dbReference type="EMBL" id="MN739177">
    <property type="protein sequence ID" value="QHS92302.1"/>
    <property type="molecule type" value="Genomic_DNA"/>
</dbReference>
<evidence type="ECO:0000313" key="1">
    <source>
        <dbReference type="EMBL" id="QHS92302.1"/>
    </source>
</evidence>